<evidence type="ECO:0000313" key="7">
    <source>
        <dbReference type="EMBL" id="USG60539.1"/>
    </source>
</evidence>
<keyword evidence="8" id="KW-1185">Reference proteome</keyword>
<dbReference type="Proteomes" id="UP001056291">
    <property type="component" value="Chromosome"/>
</dbReference>
<accession>A0ABY4W110</accession>
<gene>
    <name evidence="7" type="ORF">NBZ79_15340</name>
</gene>
<protein>
    <submittedName>
        <fullName evidence="7">EamA family transporter</fullName>
    </submittedName>
</protein>
<evidence type="ECO:0000256" key="2">
    <source>
        <dbReference type="ARBA" id="ARBA00022692"/>
    </source>
</evidence>
<dbReference type="EMBL" id="CP098747">
    <property type="protein sequence ID" value="USG60539.1"/>
    <property type="molecule type" value="Genomic_DNA"/>
</dbReference>
<feature type="transmembrane region" description="Helical" evidence="5">
    <location>
        <begin position="52"/>
        <end position="73"/>
    </location>
</feature>
<dbReference type="SUPFAM" id="SSF103481">
    <property type="entry name" value="Multidrug resistance efflux transporter EmrE"/>
    <property type="match status" value="2"/>
</dbReference>
<reference evidence="7" key="1">
    <citation type="submission" date="2022-06" db="EMBL/GenBank/DDBJ databases">
        <title>Sneathiella actinostolidae sp. nov., isolated from a sea anemonein the Western Pacific Ocean.</title>
        <authorList>
            <person name="Wei M.J."/>
        </authorList>
    </citation>
    <scope>NUCLEOTIDE SEQUENCE</scope>
    <source>
        <strain evidence="7">PHK-P5</strain>
    </source>
</reference>
<feature type="transmembrane region" description="Helical" evidence="5">
    <location>
        <begin position="112"/>
        <end position="131"/>
    </location>
</feature>
<dbReference type="PANTHER" id="PTHR32322">
    <property type="entry name" value="INNER MEMBRANE TRANSPORTER"/>
    <property type="match status" value="1"/>
</dbReference>
<feature type="domain" description="EamA" evidence="6">
    <location>
        <begin position="2"/>
        <end position="125"/>
    </location>
</feature>
<keyword evidence="4 5" id="KW-0472">Membrane</keyword>
<feature type="transmembrane region" description="Helical" evidence="5">
    <location>
        <begin position="20"/>
        <end position="40"/>
    </location>
</feature>
<evidence type="ECO:0000256" key="1">
    <source>
        <dbReference type="ARBA" id="ARBA00004141"/>
    </source>
</evidence>
<evidence type="ECO:0000256" key="3">
    <source>
        <dbReference type="ARBA" id="ARBA00022989"/>
    </source>
</evidence>
<dbReference type="InterPro" id="IPR037185">
    <property type="entry name" value="EmrE-like"/>
</dbReference>
<evidence type="ECO:0000256" key="5">
    <source>
        <dbReference type="SAM" id="Phobius"/>
    </source>
</evidence>
<proteinExistence type="predicted"/>
<comment type="subcellular location">
    <subcellularLocation>
        <location evidence="1">Membrane</location>
        <topology evidence="1">Multi-pass membrane protein</topology>
    </subcellularLocation>
</comment>
<evidence type="ECO:0000256" key="4">
    <source>
        <dbReference type="ARBA" id="ARBA00023136"/>
    </source>
</evidence>
<dbReference type="PANTHER" id="PTHR32322:SF9">
    <property type="entry name" value="AMINO-ACID METABOLITE EFFLUX PUMP-RELATED"/>
    <property type="match status" value="1"/>
</dbReference>
<feature type="transmembrane region" description="Helical" evidence="5">
    <location>
        <begin position="137"/>
        <end position="155"/>
    </location>
</feature>
<dbReference type="Pfam" id="PF00892">
    <property type="entry name" value="EamA"/>
    <property type="match status" value="2"/>
</dbReference>
<name>A0ABY4W110_9PROT</name>
<feature type="transmembrane region" description="Helical" evidence="5">
    <location>
        <begin position="79"/>
        <end position="100"/>
    </location>
</feature>
<sequence length="278" mass="29410">MLWGSSYLFIRVGVETIPPATLVTLRVGIAALVLLVVIKAQGYSLPKDLGTWKNLVIQAFFNSFGAWVLLAWGQQYVESGLAGVLNSTSPIFVFFITWIVTRHETVSIRKVLGAFVGLGGVILIIGVDALQNLGQQVFAQLAILLSAMFYGYAAIFGKRFSHLPPTVTAAGVMVSASVVLIPASLIIDNPWTLSPSLLSLSAVGALGVFGTAVALLLYFRLIHTLGSLGTASQAYLRMGVSVLLGIVFLGEEFSLVVGIGLLTAFLGVALINMPGKGK</sequence>
<dbReference type="InterPro" id="IPR050638">
    <property type="entry name" value="AA-Vitamin_Transporters"/>
</dbReference>
<keyword evidence="3 5" id="KW-1133">Transmembrane helix</keyword>
<dbReference type="InterPro" id="IPR000620">
    <property type="entry name" value="EamA_dom"/>
</dbReference>
<feature type="transmembrane region" description="Helical" evidence="5">
    <location>
        <begin position="199"/>
        <end position="222"/>
    </location>
</feature>
<keyword evidence="2 5" id="KW-0812">Transmembrane</keyword>
<organism evidence="7 8">
    <name type="scientific">Sneathiella marina</name>
    <dbReference type="NCBI Taxonomy" id="2950108"/>
    <lineage>
        <taxon>Bacteria</taxon>
        <taxon>Pseudomonadati</taxon>
        <taxon>Pseudomonadota</taxon>
        <taxon>Alphaproteobacteria</taxon>
        <taxon>Sneathiellales</taxon>
        <taxon>Sneathiellaceae</taxon>
        <taxon>Sneathiella</taxon>
    </lineage>
</organism>
<feature type="transmembrane region" description="Helical" evidence="5">
    <location>
        <begin position="256"/>
        <end position="273"/>
    </location>
</feature>
<evidence type="ECO:0000259" key="6">
    <source>
        <dbReference type="Pfam" id="PF00892"/>
    </source>
</evidence>
<feature type="domain" description="EamA" evidence="6">
    <location>
        <begin position="139"/>
        <end position="272"/>
    </location>
</feature>
<evidence type="ECO:0000313" key="8">
    <source>
        <dbReference type="Proteomes" id="UP001056291"/>
    </source>
</evidence>
<feature type="transmembrane region" description="Helical" evidence="5">
    <location>
        <begin position="167"/>
        <end position="187"/>
    </location>
</feature>